<dbReference type="HOGENOM" id="CLU_2557592_0_0_5"/>
<organism evidence="1 2">
    <name type="scientific">Zymomonas mobilis subsp. mobilis (strain ATCC 10988 / DSM 424 / LMG 404 / NCIMB 8938 / NRRL B-806 / ZM1)</name>
    <dbReference type="NCBI Taxonomy" id="555217"/>
    <lineage>
        <taxon>Bacteria</taxon>
        <taxon>Pseudomonadati</taxon>
        <taxon>Pseudomonadota</taxon>
        <taxon>Alphaproteobacteria</taxon>
        <taxon>Sphingomonadales</taxon>
        <taxon>Zymomonadaceae</taxon>
        <taxon>Zymomonas</taxon>
    </lineage>
</organism>
<accession>A0A0H3G191</accession>
<proteinExistence type="predicted"/>
<evidence type="ECO:0000313" key="1">
    <source>
        <dbReference type="EMBL" id="AEH62488.1"/>
    </source>
</evidence>
<dbReference type="EMBL" id="CP002850">
    <property type="protein sequence ID" value="AEH62488.1"/>
    <property type="molecule type" value="Genomic_DNA"/>
</dbReference>
<protein>
    <submittedName>
        <fullName evidence="1">Uncharacterized protein</fullName>
    </submittedName>
</protein>
<dbReference type="Proteomes" id="UP000001494">
    <property type="component" value="Chromosome"/>
</dbReference>
<dbReference type="KEGG" id="zmm:Zmob_0646"/>
<dbReference type="AlphaFoldDB" id="A0A0H3G191"/>
<sequence length="82" mass="8685">MHAAVLSLPHSDKAGPAAAKTFRACNSADTSRAAFQCCCSWLTSQVGAGSCFSDDDSILDNIIITRAPFVLKELCSATEIFE</sequence>
<gene>
    <name evidence="1" type="ordered locus">Zmob_0646</name>
</gene>
<evidence type="ECO:0000313" key="2">
    <source>
        <dbReference type="Proteomes" id="UP000001494"/>
    </source>
</evidence>
<reference evidence="1 2" key="1">
    <citation type="journal article" date="2011" name="J. Bacteriol.">
        <title>Genome sequence of the ethanol-producing Zymomonas mobilis subsp. mobilis lectotype strain ATCC 10988.</title>
        <authorList>
            <person name="Pappas K.M."/>
            <person name="Kouvelis V.N."/>
            <person name="Saunders E."/>
            <person name="Brettin T.S."/>
            <person name="Bruce D."/>
            <person name="Detter C."/>
            <person name="Balakireva M."/>
            <person name="Han C.S."/>
            <person name="Savvakis G."/>
            <person name="Kyrpides N.C."/>
            <person name="Typas M.A."/>
        </authorList>
    </citation>
    <scope>NUCLEOTIDE SEQUENCE [LARGE SCALE GENOMIC DNA]</scope>
    <source>
        <strain evidence="2">ATCC 10988 / DSM 424 / CCUG 17860 / LMG 404 / NCIMB 8938 / NRRL B-806 / ZM1</strain>
    </source>
</reference>
<name>A0A0H3G191_ZYMMA</name>